<comment type="similarity">
    <text evidence="1">Belongs to the 'GDSL' lipolytic enzyme family.</text>
</comment>
<proteinExistence type="inferred from homology"/>
<name>A0ABD1ZBG6_9MARC</name>
<dbReference type="InterPro" id="IPR036514">
    <property type="entry name" value="SGNH_hydro_sf"/>
</dbReference>
<accession>A0ABD1ZBG6</accession>
<gene>
    <name evidence="2" type="ORF">R1flu_012655</name>
</gene>
<dbReference type="PANTHER" id="PTHR22835:SF659">
    <property type="entry name" value="GDSL LIPASE_ACYLHYDROLASE, PUTATIVE (AFU_ORTHOLOGUE AFUA_2G00510)-RELATED"/>
    <property type="match status" value="1"/>
</dbReference>
<comment type="caution">
    <text evidence="2">The sequence shown here is derived from an EMBL/GenBank/DDBJ whole genome shotgun (WGS) entry which is preliminary data.</text>
</comment>
<keyword evidence="3" id="KW-1185">Reference proteome</keyword>
<dbReference type="AlphaFoldDB" id="A0ABD1ZBG6"/>
<protein>
    <submittedName>
        <fullName evidence="2">Uncharacterized protein</fullName>
    </submittedName>
</protein>
<dbReference type="EMBL" id="JBHFFA010000002">
    <property type="protein sequence ID" value="KAL2645068.1"/>
    <property type="molecule type" value="Genomic_DNA"/>
</dbReference>
<organism evidence="2 3">
    <name type="scientific">Riccia fluitans</name>
    <dbReference type="NCBI Taxonomy" id="41844"/>
    <lineage>
        <taxon>Eukaryota</taxon>
        <taxon>Viridiplantae</taxon>
        <taxon>Streptophyta</taxon>
        <taxon>Embryophyta</taxon>
        <taxon>Marchantiophyta</taxon>
        <taxon>Marchantiopsida</taxon>
        <taxon>Marchantiidae</taxon>
        <taxon>Marchantiales</taxon>
        <taxon>Ricciaceae</taxon>
        <taxon>Riccia</taxon>
    </lineage>
</organism>
<dbReference type="PANTHER" id="PTHR22835">
    <property type="entry name" value="ZINC FINGER FYVE DOMAIN CONTAINING PROTEIN"/>
    <property type="match status" value="1"/>
</dbReference>
<dbReference type="Proteomes" id="UP001605036">
    <property type="component" value="Unassembled WGS sequence"/>
</dbReference>
<sequence length="417" mass="45858">MRTSKSSRDASEWPLWQTVVSFIFVTASLYAFPVTSALTPACPTAFWNFGDSLTDTGSVVNAFPHCHQCDPERSPYGDSFFGRPAKRFSNGRVVPDFFSIPGVFQASSSAVYPGWGFRLQVWSELRQCRDYRIQRYYAKSTLSAIQISEFVRLKTSAASEKSQLFCAQFLPYLPFDDSYSKGLYTIEIGGNDILNAVLLKNMTAAQITGQVIPASMANIAKGIDTLYNNGARQFLFFNLPNAGCSTIVVTLLGSILPTDASGCVIPINLLDQAYNAALNGTIASARTQYPAASFTTFNYYAANEEILNDPTQYGFNPNLTKTACCGAPGFGNLNYNPLVTCGKTGSTKCSNPEEYVNWDGIHFTEAFYRVISKFALNGQFTNTGFNYTANCFLNFNRFGPDATFDSTYPATCKVTFV</sequence>
<reference evidence="2 3" key="1">
    <citation type="submission" date="2024-09" db="EMBL/GenBank/DDBJ databases">
        <title>Chromosome-scale assembly of Riccia fluitans.</title>
        <authorList>
            <person name="Paukszto L."/>
            <person name="Sawicki J."/>
            <person name="Karawczyk K."/>
            <person name="Piernik-Szablinska J."/>
            <person name="Szczecinska M."/>
            <person name="Mazdziarz M."/>
        </authorList>
    </citation>
    <scope>NUCLEOTIDE SEQUENCE [LARGE SCALE GENOMIC DNA]</scope>
    <source>
        <strain evidence="2">Rf_01</strain>
        <tissue evidence="2">Aerial parts of the thallus</tissue>
    </source>
</reference>
<evidence type="ECO:0000313" key="3">
    <source>
        <dbReference type="Proteomes" id="UP001605036"/>
    </source>
</evidence>
<evidence type="ECO:0000256" key="1">
    <source>
        <dbReference type="ARBA" id="ARBA00008668"/>
    </source>
</evidence>
<dbReference type="Gene3D" id="3.40.50.1110">
    <property type="entry name" value="SGNH hydrolase"/>
    <property type="match status" value="1"/>
</dbReference>
<dbReference type="Pfam" id="PF00657">
    <property type="entry name" value="Lipase_GDSL"/>
    <property type="match status" value="1"/>
</dbReference>
<dbReference type="SUPFAM" id="SSF52266">
    <property type="entry name" value="SGNH hydrolase"/>
    <property type="match status" value="1"/>
</dbReference>
<evidence type="ECO:0000313" key="2">
    <source>
        <dbReference type="EMBL" id="KAL2645068.1"/>
    </source>
</evidence>
<dbReference type="InterPro" id="IPR001087">
    <property type="entry name" value="GDSL"/>
</dbReference>